<accession>A0A6A4W2X4</accession>
<organism evidence="2 3">
    <name type="scientific">Amphibalanus amphitrite</name>
    <name type="common">Striped barnacle</name>
    <name type="synonym">Balanus amphitrite</name>
    <dbReference type="NCBI Taxonomy" id="1232801"/>
    <lineage>
        <taxon>Eukaryota</taxon>
        <taxon>Metazoa</taxon>
        <taxon>Ecdysozoa</taxon>
        <taxon>Arthropoda</taxon>
        <taxon>Crustacea</taxon>
        <taxon>Multicrustacea</taxon>
        <taxon>Cirripedia</taxon>
        <taxon>Thoracica</taxon>
        <taxon>Thoracicalcarea</taxon>
        <taxon>Balanomorpha</taxon>
        <taxon>Balanoidea</taxon>
        <taxon>Balanidae</taxon>
        <taxon>Amphibalaninae</taxon>
        <taxon>Amphibalanus</taxon>
    </lineage>
</organism>
<keyword evidence="3" id="KW-1185">Reference proteome</keyword>
<gene>
    <name evidence="2" type="ORF">FJT64_004503</name>
</gene>
<protein>
    <recommendedName>
        <fullName evidence="4">Neuroglobin</fullName>
    </recommendedName>
</protein>
<name>A0A6A4W2X4_AMPAM</name>
<proteinExistence type="predicted"/>
<feature type="compositionally biased region" description="Basic residues" evidence="1">
    <location>
        <begin position="1"/>
        <end position="11"/>
    </location>
</feature>
<evidence type="ECO:0000256" key="1">
    <source>
        <dbReference type="SAM" id="MobiDB-lite"/>
    </source>
</evidence>
<evidence type="ECO:0000313" key="2">
    <source>
        <dbReference type="EMBL" id="KAF0298124.1"/>
    </source>
</evidence>
<evidence type="ECO:0008006" key="4">
    <source>
        <dbReference type="Google" id="ProtNLM"/>
    </source>
</evidence>
<reference evidence="2 3" key="1">
    <citation type="submission" date="2019-07" db="EMBL/GenBank/DDBJ databases">
        <title>Draft genome assembly of a fouling barnacle, Amphibalanus amphitrite (Darwin, 1854): The first reference genome for Thecostraca.</title>
        <authorList>
            <person name="Kim W."/>
        </authorList>
    </citation>
    <scope>NUCLEOTIDE SEQUENCE [LARGE SCALE GENOMIC DNA]</scope>
    <source>
        <strain evidence="2">SNU_AA5</strain>
        <tissue evidence="2">Soma without cirri and trophi</tissue>
    </source>
</reference>
<sequence length="92" mass="9850">MGGGASKKKSRRSDAKAALQPPPPPPAADPRLPLTVRQRFSIVKSWKGISRAMESTGIYMFVNDVPNLSTIGPFSRSGSGTLHVRTCKMGPN</sequence>
<dbReference type="EMBL" id="VIIS01001444">
    <property type="protein sequence ID" value="KAF0298124.1"/>
    <property type="molecule type" value="Genomic_DNA"/>
</dbReference>
<feature type="region of interest" description="Disordered" evidence="1">
    <location>
        <begin position="1"/>
        <end position="32"/>
    </location>
</feature>
<evidence type="ECO:0000313" key="3">
    <source>
        <dbReference type="Proteomes" id="UP000440578"/>
    </source>
</evidence>
<dbReference type="Proteomes" id="UP000440578">
    <property type="component" value="Unassembled WGS sequence"/>
</dbReference>
<comment type="caution">
    <text evidence="2">The sequence shown here is derived from an EMBL/GenBank/DDBJ whole genome shotgun (WGS) entry which is preliminary data.</text>
</comment>
<dbReference type="AlphaFoldDB" id="A0A6A4W2X4"/>